<comment type="caution">
    <text evidence="3">The sequence shown here is derived from an EMBL/GenBank/DDBJ whole genome shotgun (WGS) entry which is preliminary data.</text>
</comment>
<dbReference type="InterPro" id="IPR036397">
    <property type="entry name" value="RNaseH_sf"/>
</dbReference>
<evidence type="ECO:0000313" key="3">
    <source>
        <dbReference type="EMBL" id="KAK0406736.1"/>
    </source>
</evidence>
<sequence>MHAKRLNVLAGAQEVSTSKVRTVLQADERKISVAEKNTKPPRYRTTVKLSTNLYELKIAEDNDIVAYSYCVQCTDYLQRRSGGVRDYQEIDKARKLLSAVEVFIRKTPELTKSDVFCDVAANRIYTLKPIPGSEEDCSFWQQYHVDCDSDANLSIFRNSEEPFELHLKDLKRKVNIATLYDATLESFVNTAANRACVVKKDKYFTLRDTCYQKDGNPMADEKGQVFITGCKSTVERVEGPNGRHWAALAVDVDGNWFHKGQNLLEYCMDSVPFCKEKGLPRDLLAFEWLSKSLRGATVFVAFHRKKDPYSLIALLNVNPSTFRFPHPSIPNRTTTAAHYLTTKHGIDLQYPEGLLAWVAHDTGPKMLNPRPIYYPLELLELAPHQRGWSGGKSITDSDIDRETLVRGMASNYRSQIRKADIGLEMTPHPLEVTAGHMKAPEIVYDQKRITVNAETGEWDLDESVKFVNPAPVSELNWAVLVVPAGNPVRRHELRGQEFANIIWEQAKRRGMSLPEPKFHVVHNGTLEIKRFFATTAVEFFVFVMSASVKYHDYTKILEREYQAITQTVTLENAFIIVQDPNSAESHKSIEHIVMKMNIKLGGLNNDVTFRASKLGESLKPTSLFLGLTLKNCETPMHMKPDRRFGGPTPGVVGYAANMGGHQSEFLGDFNYQYSTGFNVIKPIDKIVRDICMRATEAREGRGPEEVVIYRTLEDYDYSKAMNEEVPYIRQALIDSHIGLSANFIYIAVTIDHNVRFFPKTEDEDRSKKRNLLAGTVIDQTAVSSGLKQFYLSPYSTPVGTTHLPRFTVLADTTGSSLDRVVRMTYDLCFLHQTSTQPLSIPTPLQMAVDYVKRGEVLVKPVIEKDIKEQKITIDTLNSTLKLSNAVNLRDKRITA</sequence>
<dbReference type="Proteomes" id="UP001175271">
    <property type="component" value="Unassembled WGS sequence"/>
</dbReference>
<dbReference type="PROSITE" id="PS50822">
    <property type="entry name" value="PIWI"/>
    <property type="match status" value="1"/>
</dbReference>
<dbReference type="InterPro" id="IPR012337">
    <property type="entry name" value="RNaseH-like_sf"/>
</dbReference>
<evidence type="ECO:0000259" key="2">
    <source>
        <dbReference type="PROSITE" id="PS50822"/>
    </source>
</evidence>
<keyword evidence="4" id="KW-1185">Reference proteome</keyword>
<dbReference type="Gene3D" id="3.30.420.10">
    <property type="entry name" value="Ribonuclease H-like superfamily/Ribonuclease H"/>
    <property type="match status" value="1"/>
</dbReference>
<dbReference type="Gene3D" id="3.40.50.2300">
    <property type="match status" value="1"/>
</dbReference>
<name>A0AA39HK89_9BILA</name>
<dbReference type="Gene3D" id="2.170.260.10">
    <property type="entry name" value="paz domain"/>
    <property type="match status" value="1"/>
</dbReference>
<dbReference type="SUPFAM" id="SSF53098">
    <property type="entry name" value="Ribonuclease H-like"/>
    <property type="match status" value="1"/>
</dbReference>
<dbReference type="InterPro" id="IPR036085">
    <property type="entry name" value="PAZ_dom_sf"/>
</dbReference>
<accession>A0AA39HK89</accession>
<dbReference type="GO" id="GO:0003723">
    <property type="term" value="F:RNA binding"/>
    <property type="evidence" value="ECO:0007669"/>
    <property type="project" value="InterPro"/>
</dbReference>
<dbReference type="PROSITE" id="PS50821">
    <property type="entry name" value="PAZ"/>
    <property type="match status" value="1"/>
</dbReference>
<gene>
    <name evidence="3" type="ORF">QR680_018772</name>
</gene>
<organism evidence="3 4">
    <name type="scientific">Steinernema hermaphroditum</name>
    <dbReference type="NCBI Taxonomy" id="289476"/>
    <lineage>
        <taxon>Eukaryota</taxon>
        <taxon>Metazoa</taxon>
        <taxon>Ecdysozoa</taxon>
        <taxon>Nematoda</taxon>
        <taxon>Chromadorea</taxon>
        <taxon>Rhabditida</taxon>
        <taxon>Tylenchina</taxon>
        <taxon>Panagrolaimomorpha</taxon>
        <taxon>Strongyloidoidea</taxon>
        <taxon>Steinernematidae</taxon>
        <taxon>Steinernema</taxon>
    </lineage>
</organism>
<dbReference type="AlphaFoldDB" id="A0AA39HK89"/>
<feature type="domain" description="Piwi" evidence="2">
    <location>
        <begin position="692"/>
        <end position="847"/>
    </location>
</feature>
<dbReference type="SUPFAM" id="SSF101690">
    <property type="entry name" value="PAZ domain"/>
    <property type="match status" value="1"/>
</dbReference>
<dbReference type="InterPro" id="IPR003100">
    <property type="entry name" value="PAZ_dom"/>
</dbReference>
<reference evidence="3" key="1">
    <citation type="submission" date="2023-06" db="EMBL/GenBank/DDBJ databases">
        <title>Genomic analysis of the entomopathogenic nematode Steinernema hermaphroditum.</title>
        <authorList>
            <person name="Schwarz E.M."/>
            <person name="Heppert J.K."/>
            <person name="Baniya A."/>
            <person name="Schwartz H.T."/>
            <person name="Tan C.-H."/>
            <person name="Antoshechkin I."/>
            <person name="Sternberg P.W."/>
            <person name="Goodrich-Blair H."/>
            <person name="Dillman A.R."/>
        </authorList>
    </citation>
    <scope>NUCLEOTIDE SEQUENCE</scope>
    <source>
        <strain evidence="3">PS9179</strain>
        <tissue evidence="3">Whole animal</tissue>
    </source>
</reference>
<dbReference type="EMBL" id="JAUCMV010000004">
    <property type="protein sequence ID" value="KAK0406736.1"/>
    <property type="molecule type" value="Genomic_DNA"/>
</dbReference>
<dbReference type="Pfam" id="PF02171">
    <property type="entry name" value="Piwi"/>
    <property type="match status" value="1"/>
</dbReference>
<evidence type="ECO:0008006" key="5">
    <source>
        <dbReference type="Google" id="ProtNLM"/>
    </source>
</evidence>
<protein>
    <recommendedName>
        <fullName evidence="5">Piwi domain-containing protein</fullName>
    </recommendedName>
</protein>
<dbReference type="SMART" id="SM00950">
    <property type="entry name" value="Piwi"/>
    <property type="match status" value="1"/>
</dbReference>
<evidence type="ECO:0000259" key="1">
    <source>
        <dbReference type="PROSITE" id="PS50821"/>
    </source>
</evidence>
<proteinExistence type="predicted"/>
<feature type="domain" description="PAZ" evidence="1">
    <location>
        <begin position="278"/>
        <end position="383"/>
    </location>
</feature>
<dbReference type="PANTHER" id="PTHR22891">
    <property type="entry name" value="EUKARYOTIC TRANSLATION INITIATION FACTOR 2C"/>
    <property type="match status" value="1"/>
</dbReference>
<dbReference type="InterPro" id="IPR003165">
    <property type="entry name" value="Piwi"/>
</dbReference>
<evidence type="ECO:0000313" key="4">
    <source>
        <dbReference type="Proteomes" id="UP001175271"/>
    </source>
</evidence>